<evidence type="ECO:0000313" key="8">
    <source>
        <dbReference type="Proteomes" id="UP000295443"/>
    </source>
</evidence>
<dbReference type="EMBL" id="SJZB01000054">
    <property type="protein sequence ID" value="TCJ11508.1"/>
    <property type="molecule type" value="Genomic_DNA"/>
</dbReference>
<evidence type="ECO:0000256" key="5">
    <source>
        <dbReference type="SAM" id="SignalP"/>
    </source>
</evidence>
<evidence type="ECO:0000256" key="2">
    <source>
        <dbReference type="ARBA" id="ARBA00022723"/>
    </source>
</evidence>
<dbReference type="GO" id="GO:0020037">
    <property type="term" value="F:heme binding"/>
    <property type="evidence" value="ECO:0007669"/>
    <property type="project" value="InterPro"/>
</dbReference>
<gene>
    <name evidence="7" type="ORF">EZJ19_15700</name>
</gene>
<keyword evidence="2 4" id="KW-0479">Metal-binding</keyword>
<evidence type="ECO:0000259" key="6">
    <source>
        <dbReference type="PROSITE" id="PS51007"/>
    </source>
</evidence>
<name>A0A4R1B5S7_9PROT</name>
<accession>A0A4R1B5S7</accession>
<dbReference type="RefSeq" id="WP_131449274.1">
    <property type="nucleotide sequence ID" value="NZ_SJZB01000054.1"/>
</dbReference>
<keyword evidence="3 4" id="KW-0408">Iron</keyword>
<evidence type="ECO:0000313" key="7">
    <source>
        <dbReference type="EMBL" id="TCJ11508.1"/>
    </source>
</evidence>
<organism evidence="7 8">
    <name type="scientific">Parasulfuritortus cantonensis</name>
    <dbReference type="NCBI Taxonomy" id="2528202"/>
    <lineage>
        <taxon>Bacteria</taxon>
        <taxon>Pseudomonadati</taxon>
        <taxon>Pseudomonadota</taxon>
        <taxon>Betaproteobacteria</taxon>
        <taxon>Nitrosomonadales</taxon>
        <taxon>Thiobacillaceae</taxon>
        <taxon>Parasulfuritortus</taxon>
    </lineage>
</organism>
<evidence type="ECO:0000256" key="4">
    <source>
        <dbReference type="PROSITE-ProRule" id="PRU00433"/>
    </source>
</evidence>
<keyword evidence="8" id="KW-1185">Reference proteome</keyword>
<dbReference type="PROSITE" id="PS51007">
    <property type="entry name" value="CYTC"/>
    <property type="match status" value="1"/>
</dbReference>
<protein>
    <recommendedName>
        <fullName evidence="6">Cytochrome c domain-containing protein</fullName>
    </recommendedName>
</protein>
<evidence type="ECO:0000256" key="1">
    <source>
        <dbReference type="ARBA" id="ARBA00022617"/>
    </source>
</evidence>
<feature type="domain" description="Cytochrome c" evidence="6">
    <location>
        <begin position="21"/>
        <end position="99"/>
    </location>
</feature>
<dbReference type="AlphaFoldDB" id="A0A4R1B5S7"/>
<dbReference type="InterPro" id="IPR009056">
    <property type="entry name" value="Cyt_c-like_dom"/>
</dbReference>
<feature type="signal peptide" evidence="5">
    <location>
        <begin position="1"/>
        <end position="21"/>
    </location>
</feature>
<keyword evidence="5" id="KW-0732">Signal</keyword>
<comment type="caution">
    <text evidence="7">The sequence shown here is derived from an EMBL/GenBank/DDBJ whole genome shotgun (WGS) entry which is preliminary data.</text>
</comment>
<dbReference type="GO" id="GO:0046872">
    <property type="term" value="F:metal ion binding"/>
    <property type="evidence" value="ECO:0007669"/>
    <property type="project" value="UniProtKB-KW"/>
</dbReference>
<dbReference type="SUPFAM" id="SSF46626">
    <property type="entry name" value="Cytochrome c"/>
    <property type="match status" value="1"/>
</dbReference>
<keyword evidence="1 4" id="KW-0349">Heme</keyword>
<proteinExistence type="predicted"/>
<dbReference type="OrthoDB" id="5295860at2"/>
<sequence length="105" mass="11256">MKRLIPAFLAGALIWAGAARADILPGETKAFQCTACHGPTGMRHAPGQAAIGGRSAEELAAILRDYRHLRRINPAMQVLLLPMSEQDVDDVAEYFSLVGQTAAAR</sequence>
<reference evidence="7 8" key="1">
    <citation type="submission" date="2019-03" db="EMBL/GenBank/DDBJ databases">
        <title>Genome sequence of Thiobacillaceae bacterium LSR1, a sulfur-oxidizing bacterium isolated from freshwater sediment.</title>
        <authorList>
            <person name="Li S."/>
        </authorList>
    </citation>
    <scope>NUCLEOTIDE SEQUENCE [LARGE SCALE GENOMIC DNA]</scope>
    <source>
        <strain evidence="7 8">LSR1</strain>
    </source>
</reference>
<dbReference type="GO" id="GO:0009055">
    <property type="term" value="F:electron transfer activity"/>
    <property type="evidence" value="ECO:0007669"/>
    <property type="project" value="InterPro"/>
</dbReference>
<dbReference type="Gene3D" id="1.10.760.10">
    <property type="entry name" value="Cytochrome c-like domain"/>
    <property type="match status" value="1"/>
</dbReference>
<dbReference type="InterPro" id="IPR036909">
    <property type="entry name" value="Cyt_c-like_dom_sf"/>
</dbReference>
<dbReference type="Proteomes" id="UP000295443">
    <property type="component" value="Unassembled WGS sequence"/>
</dbReference>
<feature type="chain" id="PRO_5020875671" description="Cytochrome c domain-containing protein" evidence="5">
    <location>
        <begin position="22"/>
        <end position="105"/>
    </location>
</feature>
<evidence type="ECO:0000256" key="3">
    <source>
        <dbReference type="ARBA" id="ARBA00023004"/>
    </source>
</evidence>